<dbReference type="Pfam" id="PF13561">
    <property type="entry name" value="adh_short_C2"/>
    <property type="match status" value="1"/>
</dbReference>
<evidence type="ECO:0000313" key="3">
    <source>
        <dbReference type="EMBL" id="MBZ0160169.1"/>
    </source>
</evidence>
<dbReference type="PANTHER" id="PTHR42760">
    <property type="entry name" value="SHORT-CHAIN DEHYDROGENASES/REDUCTASES FAMILY MEMBER"/>
    <property type="match status" value="1"/>
</dbReference>
<dbReference type="GO" id="GO:0016616">
    <property type="term" value="F:oxidoreductase activity, acting on the CH-OH group of donors, NAD or NADP as acceptor"/>
    <property type="evidence" value="ECO:0007669"/>
    <property type="project" value="TreeGrafter"/>
</dbReference>
<dbReference type="PRINTS" id="PR00081">
    <property type="entry name" value="GDHRDH"/>
</dbReference>
<reference evidence="3 4" key="1">
    <citation type="journal article" date="2021" name="bioRxiv">
        <title>Unraveling nitrogen, sulfur and carbon metabolic pathways and microbial community transcriptional responses to substrate deprivation and toxicity stresses in a bioreactor mimicking anoxic brackish coastal sediment conditions.</title>
        <authorList>
            <person name="Martins P.D."/>
            <person name="Echeveste M.J."/>
            <person name="Arshad A."/>
            <person name="Kurth J."/>
            <person name="Ouboter H."/>
            <person name="Jetten M.S.M."/>
            <person name="Welte C.U."/>
        </authorList>
    </citation>
    <scope>NUCLEOTIDE SEQUENCE [LARGE SCALE GENOMIC DNA]</scope>
    <source>
        <strain evidence="3">MAG_38</strain>
    </source>
</reference>
<dbReference type="SUPFAM" id="SSF51735">
    <property type="entry name" value="NAD(P)-binding Rossmann-fold domains"/>
    <property type="match status" value="1"/>
</dbReference>
<accession>A0AAJ1ETH2</accession>
<evidence type="ECO:0000256" key="1">
    <source>
        <dbReference type="ARBA" id="ARBA00006484"/>
    </source>
</evidence>
<keyword evidence="2" id="KW-0560">Oxidoreductase</keyword>
<evidence type="ECO:0000313" key="4">
    <source>
        <dbReference type="Proteomes" id="UP001197609"/>
    </source>
</evidence>
<evidence type="ECO:0000256" key="2">
    <source>
        <dbReference type="ARBA" id="ARBA00023002"/>
    </source>
</evidence>
<gene>
    <name evidence="3" type="ORF">K8G79_08555</name>
</gene>
<proteinExistence type="inferred from homology"/>
<protein>
    <submittedName>
        <fullName evidence="3">SDR family oxidoreductase</fullName>
    </submittedName>
</protein>
<dbReference type="PANTHER" id="PTHR42760:SF133">
    <property type="entry name" value="3-OXOACYL-[ACYL-CARRIER-PROTEIN] REDUCTASE"/>
    <property type="match status" value="1"/>
</dbReference>
<comment type="similarity">
    <text evidence="1">Belongs to the short-chain dehydrogenases/reductases (SDR) family.</text>
</comment>
<comment type="caution">
    <text evidence="3">The sequence shown here is derived from an EMBL/GenBank/DDBJ whole genome shotgun (WGS) entry which is preliminary data.</text>
</comment>
<dbReference type="InterPro" id="IPR002347">
    <property type="entry name" value="SDR_fam"/>
</dbReference>
<dbReference type="Gene3D" id="3.40.50.720">
    <property type="entry name" value="NAD(P)-binding Rossmann-like Domain"/>
    <property type="match status" value="1"/>
</dbReference>
<name>A0AAJ1ETH2_9BACT</name>
<dbReference type="PRINTS" id="PR00080">
    <property type="entry name" value="SDRFAMILY"/>
</dbReference>
<dbReference type="Proteomes" id="UP001197609">
    <property type="component" value="Unassembled WGS sequence"/>
</dbReference>
<sequence length="272" mass="29529">MAQDLFSVQEKIAIVTGGLGQLGRRFSLALADRGAKVAIFDIQVDEQRVTERFAGRRNDENLMFVQVDITQRRSIEAGLSQVNAKWGVPHALINNAALDAPPNAPAEENGPFEHYPESSWDKVMEVGVKGAFLCCQVVGGQMAGSGRGSIINIGSIYGMVAPDQRIYEYRRAGGTPFVKPAAYSASKSALLNLTRYLATYWAGNNVRANTLTLGGVFNNQNEQFLANYAARVPLGRMAHEDEYNGAITFLVSDASSYMTGANVIIDGGWTAW</sequence>
<organism evidence="3 4">
    <name type="scientific">Candidatus Methylomirabilis tolerans</name>
    <dbReference type="NCBI Taxonomy" id="3123416"/>
    <lineage>
        <taxon>Bacteria</taxon>
        <taxon>Candidatus Methylomirabilota</taxon>
        <taxon>Candidatus Methylomirabilia</taxon>
        <taxon>Candidatus Methylomirabilales</taxon>
        <taxon>Candidatus Methylomirabilaceae</taxon>
        <taxon>Candidatus Methylomirabilis</taxon>
    </lineage>
</organism>
<dbReference type="InterPro" id="IPR036291">
    <property type="entry name" value="NAD(P)-bd_dom_sf"/>
</dbReference>
<dbReference type="AlphaFoldDB" id="A0AAJ1ETH2"/>
<dbReference type="EMBL" id="JAIOIU010000102">
    <property type="protein sequence ID" value="MBZ0160169.1"/>
    <property type="molecule type" value="Genomic_DNA"/>
</dbReference>